<feature type="transmembrane region" description="Helical" evidence="7">
    <location>
        <begin position="392"/>
        <end position="416"/>
    </location>
</feature>
<dbReference type="SUPFAM" id="SSF103473">
    <property type="entry name" value="MFS general substrate transporter"/>
    <property type="match status" value="1"/>
</dbReference>
<reference evidence="9 10" key="2">
    <citation type="journal article" date="2012" name="Eukaryot. Cell">
        <title>Genome update of Botrytis cinerea strains B05.10 and T4.</title>
        <authorList>
            <person name="Staats M."/>
            <person name="van Kan J.A."/>
        </authorList>
    </citation>
    <scope>NUCLEOTIDE SEQUENCE [LARGE SCALE GENOMIC DNA]</scope>
    <source>
        <strain evidence="9 10">B05.10</strain>
    </source>
</reference>
<dbReference type="InterPro" id="IPR011701">
    <property type="entry name" value="MFS"/>
</dbReference>
<dbReference type="EMBL" id="CP009818">
    <property type="protein sequence ID" value="ATZ57102.1"/>
    <property type="molecule type" value="Genomic_DNA"/>
</dbReference>
<comment type="subcellular location">
    <subcellularLocation>
        <location evidence="1">Membrane</location>
        <topology evidence="1">Multi-pass membrane protein</topology>
    </subcellularLocation>
</comment>
<dbReference type="Pfam" id="PF07690">
    <property type="entry name" value="MFS_1"/>
    <property type="match status" value="1"/>
</dbReference>
<evidence type="ECO:0000313" key="9">
    <source>
        <dbReference type="EMBL" id="ATZ57102.1"/>
    </source>
</evidence>
<evidence type="ECO:0000256" key="1">
    <source>
        <dbReference type="ARBA" id="ARBA00004141"/>
    </source>
</evidence>
<protein>
    <recommendedName>
        <fullName evidence="8">Major facilitator superfamily (MFS) profile domain-containing protein</fullName>
    </recommendedName>
</protein>
<name>A0A384K2V5_BOTFB</name>
<evidence type="ECO:0000256" key="5">
    <source>
        <dbReference type="ARBA" id="ARBA00023136"/>
    </source>
</evidence>
<feature type="transmembrane region" description="Helical" evidence="7">
    <location>
        <begin position="333"/>
        <end position="353"/>
    </location>
</feature>
<evidence type="ECO:0000313" key="10">
    <source>
        <dbReference type="Proteomes" id="UP000001798"/>
    </source>
</evidence>
<keyword evidence="2" id="KW-0813">Transport</keyword>
<dbReference type="GeneID" id="5431768"/>
<feature type="transmembrane region" description="Helical" evidence="7">
    <location>
        <begin position="30"/>
        <end position="51"/>
    </location>
</feature>
<dbReference type="CDD" id="cd17325">
    <property type="entry name" value="MFS_MdtG_SLC18_like"/>
    <property type="match status" value="1"/>
</dbReference>
<evidence type="ECO:0000256" key="6">
    <source>
        <dbReference type="SAM" id="MobiDB-lite"/>
    </source>
</evidence>
<dbReference type="PANTHER" id="PTHR23506">
    <property type="entry name" value="GH10249P"/>
    <property type="match status" value="1"/>
</dbReference>
<feature type="transmembrane region" description="Helical" evidence="7">
    <location>
        <begin position="436"/>
        <end position="455"/>
    </location>
</feature>
<feature type="domain" description="Major facilitator superfamily (MFS) profile" evidence="8">
    <location>
        <begin position="32"/>
        <end position="496"/>
    </location>
</feature>
<feature type="transmembrane region" description="Helical" evidence="7">
    <location>
        <begin position="71"/>
        <end position="94"/>
    </location>
</feature>
<dbReference type="GO" id="GO:0022857">
    <property type="term" value="F:transmembrane transporter activity"/>
    <property type="evidence" value="ECO:0007669"/>
    <property type="project" value="InterPro"/>
</dbReference>
<accession>A0A384K2V5</accession>
<dbReference type="GO" id="GO:0016020">
    <property type="term" value="C:membrane"/>
    <property type="evidence" value="ECO:0007669"/>
    <property type="project" value="UniProtKB-SubCell"/>
</dbReference>
<feature type="transmembrane region" description="Helical" evidence="7">
    <location>
        <begin position="360"/>
        <end position="380"/>
    </location>
</feature>
<dbReference type="InterPro" id="IPR050930">
    <property type="entry name" value="MFS_Vesicular_Transporter"/>
</dbReference>
<feature type="transmembrane region" description="Helical" evidence="7">
    <location>
        <begin position="163"/>
        <end position="185"/>
    </location>
</feature>
<feature type="compositionally biased region" description="Low complexity" evidence="6">
    <location>
        <begin position="228"/>
        <end position="237"/>
    </location>
</feature>
<feature type="transmembrane region" description="Helical" evidence="7">
    <location>
        <begin position="467"/>
        <end position="491"/>
    </location>
</feature>
<dbReference type="KEGG" id="bfu:BCIN_14g02750"/>
<feature type="region of interest" description="Disordered" evidence="6">
    <location>
        <begin position="251"/>
        <end position="278"/>
    </location>
</feature>
<dbReference type="RefSeq" id="XP_001551279.2">
    <property type="nucleotide sequence ID" value="XM_001551229.2"/>
</dbReference>
<sequence length="522" mass="55633">MGHLQNFISGRRVDRSTPPPYLLKLRSSNLFILSTICIAVFTDIFLYGIIVPVVPFSLTSRAGVPESQVQSWVSVLLAVYGAALFVGSPISGWYADHSSSRRLPLLIGLVAMVGSTVMLCLANSVALLIVGRIFGGLSAAIVWTVGLALLVDTVGQAEIGETLGYVSLSMTLGILVAPLLGGIVYEKAGYYAVFYMAFGLLVLDIILRLVLIEKKIARQWLDDEVANSGSSSGSSTSPNRDEDAVVTDARNEHITNTDEEKVAQSNPSATTEAAPISPPQISKWPATFTLLKSRRLCAGLWGCVVQASLMSSFDSVIPLFVQDTFHWNSVGAGLIFLALMVPGFAAPAVGWACDRYGPRWPCVAGFVFATPFWILLRLVTHNSLKQKVLLCALLALIGVSLACVMPGIMAEITYIVEAKEKQMPGRFGKNGAYAQAYGLFVTAFAAGTLIGPIWAGYVEDSAGWGTMALSLGLFSLAGAIPCLIWTGGLITESNAKNAGERAVNSQSRAIGDPLTRDAESIV</sequence>
<dbReference type="VEuPathDB" id="FungiDB:Bcin14g02750"/>
<feature type="transmembrane region" description="Helical" evidence="7">
    <location>
        <begin position="191"/>
        <end position="211"/>
    </location>
</feature>
<gene>
    <name evidence="9" type="ORF">BCIN_14g02750</name>
</gene>
<dbReference type="Gene3D" id="1.20.1250.20">
    <property type="entry name" value="MFS general substrate transporter like domains"/>
    <property type="match status" value="2"/>
</dbReference>
<organism evidence="9 10">
    <name type="scientific">Botryotinia fuckeliana (strain B05.10)</name>
    <name type="common">Noble rot fungus</name>
    <name type="synonym">Botrytis cinerea</name>
    <dbReference type="NCBI Taxonomy" id="332648"/>
    <lineage>
        <taxon>Eukaryota</taxon>
        <taxon>Fungi</taxon>
        <taxon>Dikarya</taxon>
        <taxon>Ascomycota</taxon>
        <taxon>Pezizomycotina</taxon>
        <taxon>Leotiomycetes</taxon>
        <taxon>Helotiales</taxon>
        <taxon>Sclerotiniaceae</taxon>
        <taxon>Botrytis</taxon>
    </lineage>
</organism>
<dbReference type="InterPro" id="IPR036259">
    <property type="entry name" value="MFS_trans_sf"/>
</dbReference>
<dbReference type="PANTHER" id="PTHR23506:SF23">
    <property type="entry name" value="GH10249P"/>
    <property type="match status" value="1"/>
</dbReference>
<dbReference type="OrthoDB" id="5086884at2759"/>
<feature type="region of interest" description="Disordered" evidence="6">
    <location>
        <begin position="225"/>
        <end position="244"/>
    </location>
</feature>
<evidence type="ECO:0000256" key="3">
    <source>
        <dbReference type="ARBA" id="ARBA00022692"/>
    </source>
</evidence>
<feature type="transmembrane region" description="Helical" evidence="7">
    <location>
        <begin position="133"/>
        <end position="151"/>
    </location>
</feature>
<evidence type="ECO:0000256" key="4">
    <source>
        <dbReference type="ARBA" id="ARBA00022989"/>
    </source>
</evidence>
<reference evidence="9 10" key="1">
    <citation type="journal article" date="2011" name="PLoS Genet.">
        <title>Genomic analysis of the necrotrophic fungal pathogens Sclerotinia sclerotiorum and Botrytis cinerea.</title>
        <authorList>
            <person name="Amselem J."/>
            <person name="Cuomo C.A."/>
            <person name="van Kan J.A."/>
            <person name="Viaud M."/>
            <person name="Benito E.P."/>
            <person name="Couloux A."/>
            <person name="Coutinho P.M."/>
            <person name="de Vries R.P."/>
            <person name="Dyer P.S."/>
            <person name="Fillinger S."/>
            <person name="Fournier E."/>
            <person name="Gout L."/>
            <person name="Hahn M."/>
            <person name="Kohn L."/>
            <person name="Lapalu N."/>
            <person name="Plummer K.M."/>
            <person name="Pradier J.M."/>
            <person name="Quevillon E."/>
            <person name="Sharon A."/>
            <person name="Simon A."/>
            <person name="ten Have A."/>
            <person name="Tudzynski B."/>
            <person name="Tudzynski P."/>
            <person name="Wincker P."/>
            <person name="Andrew M."/>
            <person name="Anthouard V."/>
            <person name="Beever R.E."/>
            <person name="Beffa R."/>
            <person name="Benoit I."/>
            <person name="Bouzid O."/>
            <person name="Brault B."/>
            <person name="Chen Z."/>
            <person name="Choquer M."/>
            <person name="Collemare J."/>
            <person name="Cotton P."/>
            <person name="Danchin E.G."/>
            <person name="Da Silva C."/>
            <person name="Gautier A."/>
            <person name="Giraud C."/>
            <person name="Giraud T."/>
            <person name="Gonzalez C."/>
            <person name="Grossetete S."/>
            <person name="Guldener U."/>
            <person name="Henrissat B."/>
            <person name="Howlett B.J."/>
            <person name="Kodira C."/>
            <person name="Kretschmer M."/>
            <person name="Lappartient A."/>
            <person name="Leroch M."/>
            <person name="Levis C."/>
            <person name="Mauceli E."/>
            <person name="Neuveglise C."/>
            <person name="Oeser B."/>
            <person name="Pearson M."/>
            <person name="Poulain J."/>
            <person name="Poussereau N."/>
            <person name="Quesneville H."/>
            <person name="Rascle C."/>
            <person name="Schumacher J."/>
            <person name="Segurens B."/>
            <person name="Sexton A."/>
            <person name="Silva E."/>
            <person name="Sirven C."/>
            <person name="Soanes D.M."/>
            <person name="Talbot N.J."/>
            <person name="Templeton M."/>
            <person name="Yandava C."/>
            <person name="Yarden O."/>
            <person name="Zeng Q."/>
            <person name="Rollins J.A."/>
            <person name="Lebrun M.H."/>
            <person name="Dickman M."/>
        </authorList>
    </citation>
    <scope>NUCLEOTIDE SEQUENCE [LARGE SCALE GENOMIC DNA]</scope>
    <source>
        <strain evidence="9 10">B05.10</strain>
    </source>
</reference>
<feature type="compositionally biased region" description="Basic and acidic residues" evidence="6">
    <location>
        <begin position="251"/>
        <end position="262"/>
    </location>
</feature>
<dbReference type="PROSITE" id="PS50850">
    <property type="entry name" value="MFS"/>
    <property type="match status" value="1"/>
</dbReference>
<keyword evidence="3 7" id="KW-0812">Transmembrane</keyword>
<dbReference type="AlphaFoldDB" id="A0A384K2V5"/>
<feature type="transmembrane region" description="Helical" evidence="7">
    <location>
        <begin position="106"/>
        <end position="127"/>
    </location>
</feature>
<evidence type="ECO:0000256" key="7">
    <source>
        <dbReference type="SAM" id="Phobius"/>
    </source>
</evidence>
<evidence type="ECO:0000256" key="2">
    <source>
        <dbReference type="ARBA" id="ARBA00022448"/>
    </source>
</evidence>
<keyword evidence="4 7" id="KW-1133">Transmembrane helix</keyword>
<feature type="transmembrane region" description="Helical" evidence="7">
    <location>
        <begin position="298"/>
        <end position="321"/>
    </location>
</feature>
<dbReference type="InterPro" id="IPR020846">
    <property type="entry name" value="MFS_dom"/>
</dbReference>
<evidence type="ECO:0000259" key="8">
    <source>
        <dbReference type="PROSITE" id="PS50850"/>
    </source>
</evidence>
<keyword evidence="10" id="KW-1185">Reference proteome</keyword>
<dbReference type="Proteomes" id="UP000001798">
    <property type="component" value="Chromosome 14"/>
</dbReference>
<keyword evidence="5 7" id="KW-0472">Membrane</keyword>
<proteinExistence type="predicted"/>
<reference evidence="9 10" key="3">
    <citation type="journal article" date="2017" name="Mol. Plant Pathol.">
        <title>A gapless genome sequence of the fungus Botrytis cinerea.</title>
        <authorList>
            <person name="Van Kan J.A."/>
            <person name="Stassen J.H."/>
            <person name="Mosbach A."/>
            <person name="Van Der Lee T.A."/>
            <person name="Faino L."/>
            <person name="Farmer A.D."/>
            <person name="Papasotiriou D.G."/>
            <person name="Zhou S."/>
            <person name="Seidl M.F."/>
            <person name="Cottam E."/>
            <person name="Edel D."/>
            <person name="Hahn M."/>
            <person name="Schwartz D.C."/>
            <person name="Dietrich R.A."/>
            <person name="Widdison S."/>
            <person name="Scalliet G."/>
        </authorList>
    </citation>
    <scope>NUCLEOTIDE SEQUENCE [LARGE SCALE GENOMIC DNA]</scope>
    <source>
        <strain evidence="9 10">B05.10</strain>
    </source>
</reference>